<dbReference type="InterPro" id="IPR001613">
    <property type="entry name" value="Flavin_amine_oxidase"/>
</dbReference>
<keyword evidence="5" id="KW-1185">Reference proteome</keyword>
<dbReference type="Gene3D" id="3.90.660.20">
    <property type="entry name" value="Protoporphyrinogen oxidase, mitochondrial, domain 2"/>
    <property type="match status" value="1"/>
</dbReference>
<organism evidence="4 5">
    <name type="scientific">Mycobacterium triplex</name>
    <dbReference type="NCBI Taxonomy" id="47839"/>
    <lineage>
        <taxon>Bacteria</taxon>
        <taxon>Bacillati</taxon>
        <taxon>Actinomycetota</taxon>
        <taxon>Actinomycetes</taxon>
        <taxon>Mycobacteriales</taxon>
        <taxon>Mycobacteriaceae</taxon>
        <taxon>Mycobacterium</taxon>
        <taxon>Mycobacterium simiae complex</taxon>
    </lineage>
</organism>
<evidence type="ECO:0000313" key="5">
    <source>
        <dbReference type="Proteomes" id="UP000193710"/>
    </source>
</evidence>
<name>A0ABX3VYB4_9MYCO</name>
<keyword evidence="2" id="KW-0560">Oxidoreductase</keyword>
<comment type="caution">
    <text evidence="4">The sequence shown here is derived from an EMBL/GenBank/DDBJ whole genome shotgun (WGS) entry which is preliminary data.</text>
</comment>
<dbReference type="Gene3D" id="1.10.3110.10">
    <property type="entry name" value="protoporphyrinogen ix oxidase, domain 3"/>
    <property type="match status" value="1"/>
</dbReference>
<evidence type="ECO:0000256" key="1">
    <source>
        <dbReference type="ARBA" id="ARBA00001974"/>
    </source>
</evidence>
<accession>A0ABX3VYB4</accession>
<comment type="cofactor">
    <cofactor evidence="1">
        <name>FAD</name>
        <dbReference type="ChEBI" id="CHEBI:57692"/>
    </cofactor>
</comment>
<reference evidence="4 5" key="1">
    <citation type="submission" date="2016-01" db="EMBL/GenBank/DDBJ databases">
        <title>The new phylogeny of the genus Mycobacterium.</title>
        <authorList>
            <person name="Tarcisio F."/>
            <person name="Conor M."/>
            <person name="Antonella G."/>
            <person name="Elisabetta G."/>
            <person name="Giulia F.S."/>
            <person name="Sara T."/>
            <person name="Anna F."/>
            <person name="Clotilde B."/>
            <person name="Roberto B."/>
            <person name="Veronica D.S."/>
            <person name="Fabio R."/>
            <person name="Monica P."/>
            <person name="Olivier J."/>
            <person name="Enrico T."/>
            <person name="Nicola S."/>
        </authorList>
    </citation>
    <scope>NUCLEOTIDE SEQUENCE [LARGE SCALE GENOMIC DNA]</scope>
    <source>
        <strain evidence="4 5">DSM 44626</strain>
    </source>
</reference>
<dbReference type="PANTHER" id="PTHR42923:SF3">
    <property type="entry name" value="PROTOPORPHYRINOGEN OXIDASE"/>
    <property type="match status" value="1"/>
</dbReference>
<dbReference type="InterPro" id="IPR050464">
    <property type="entry name" value="Zeta_carotene_desat/Oxidored"/>
</dbReference>
<dbReference type="InterPro" id="IPR036188">
    <property type="entry name" value="FAD/NAD-bd_sf"/>
</dbReference>
<dbReference type="Gene3D" id="3.50.50.60">
    <property type="entry name" value="FAD/NAD(P)-binding domain"/>
    <property type="match status" value="1"/>
</dbReference>
<evidence type="ECO:0000313" key="4">
    <source>
        <dbReference type="EMBL" id="ORW99884.1"/>
    </source>
</evidence>
<evidence type="ECO:0000256" key="2">
    <source>
        <dbReference type="ARBA" id="ARBA00023002"/>
    </source>
</evidence>
<sequence length="454" mass="48179">MSHEIYSGIHRTPGRPVVTSAVVVGAGLSGLAAAYRLQQGGATVTVLESASGPGGRVQTERHGNYIVDTGPDALTAGYSSYLKLVEDLGLADRVVDTSAVIGLVRRGRVIDIDPDRPLRLPFTSALSVPGKLRLAAGLIRLRGAIGEVDSYDMGRSSALDDPDVSAHDFAVRHFGREVAEYLIDPLMRLTTGSGAHEASSVNVLGALGAWSGGLHSLRGGLATLTNELAARVDVRYGATVTHVDETESGVTVSYTDSSGSHDVSAGSCVIAAMYHRAVEMWPTLLTASPAFGDKLRNVKLISVSLGYRVPTKSKAYTILVPTVEQREALLIFLQHNKSPDRAPRGHSLVTIYTDTVVTDRFLDRTDAQLTTWAAGIVEGLCPELAGNRDLSVVTRWPSAGYLADPGFWQRNSALRKSLSDDGPVQIAGDLFGAGSMESAARWGEHAARRILAGS</sequence>
<gene>
    <name evidence="4" type="ORF">AWC29_26335</name>
</gene>
<feature type="domain" description="Amine oxidase" evidence="3">
    <location>
        <begin position="28"/>
        <end position="451"/>
    </location>
</feature>
<dbReference type="PRINTS" id="PR00757">
    <property type="entry name" value="AMINEOXDASEF"/>
</dbReference>
<dbReference type="Pfam" id="PF01593">
    <property type="entry name" value="Amino_oxidase"/>
    <property type="match status" value="1"/>
</dbReference>
<dbReference type="Proteomes" id="UP000193710">
    <property type="component" value="Unassembled WGS sequence"/>
</dbReference>
<dbReference type="EMBL" id="LQPY01000037">
    <property type="protein sequence ID" value="ORW99884.1"/>
    <property type="molecule type" value="Genomic_DNA"/>
</dbReference>
<dbReference type="PANTHER" id="PTHR42923">
    <property type="entry name" value="PROTOPORPHYRINOGEN OXIDASE"/>
    <property type="match status" value="1"/>
</dbReference>
<protein>
    <recommendedName>
        <fullName evidence="3">Amine oxidase domain-containing protein</fullName>
    </recommendedName>
</protein>
<evidence type="ECO:0000259" key="3">
    <source>
        <dbReference type="Pfam" id="PF01593"/>
    </source>
</evidence>
<dbReference type="InterPro" id="IPR002937">
    <property type="entry name" value="Amino_oxidase"/>
</dbReference>
<dbReference type="SUPFAM" id="SSF51905">
    <property type="entry name" value="FAD/NAD(P)-binding domain"/>
    <property type="match status" value="1"/>
</dbReference>
<proteinExistence type="predicted"/>
<dbReference type="SUPFAM" id="SSF54373">
    <property type="entry name" value="FAD-linked reductases, C-terminal domain"/>
    <property type="match status" value="1"/>
</dbReference>